<comment type="caution">
    <text evidence="2">The sequence shown here is derived from an EMBL/GenBank/DDBJ whole genome shotgun (WGS) entry which is preliminary data.</text>
</comment>
<protein>
    <submittedName>
        <fullName evidence="2">Uncharacterized protein</fullName>
    </submittedName>
</protein>
<accession>A0A066YM45</accession>
<reference evidence="2 3" key="1">
    <citation type="submission" date="2014-05" db="EMBL/GenBank/DDBJ databases">
        <title>Draft Genome Sequence of Kitasatospora cheerisanensis KCTC 2395.</title>
        <authorList>
            <person name="Nam D.H."/>
        </authorList>
    </citation>
    <scope>NUCLEOTIDE SEQUENCE [LARGE SCALE GENOMIC DNA]</scope>
    <source>
        <strain evidence="2 3">KCTC 2395</strain>
    </source>
</reference>
<gene>
    <name evidence="2" type="ORF">KCH_60260</name>
</gene>
<proteinExistence type="predicted"/>
<dbReference type="AlphaFoldDB" id="A0A066YM45"/>
<name>A0A066YM45_9ACTN</name>
<evidence type="ECO:0000313" key="3">
    <source>
        <dbReference type="Proteomes" id="UP000027178"/>
    </source>
</evidence>
<keyword evidence="3" id="KW-1185">Reference proteome</keyword>
<feature type="region of interest" description="Disordered" evidence="1">
    <location>
        <begin position="1"/>
        <end position="43"/>
    </location>
</feature>
<feature type="compositionally biased region" description="Basic residues" evidence="1">
    <location>
        <begin position="14"/>
        <end position="23"/>
    </location>
</feature>
<dbReference type="HOGENOM" id="CLU_3234813_0_0_11"/>
<evidence type="ECO:0000256" key="1">
    <source>
        <dbReference type="SAM" id="MobiDB-lite"/>
    </source>
</evidence>
<sequence length="43" mass="4709">MDPHDAVVAGHGDGRRRRHRERQRRGTDEDCGAQGKQASPGQG</sequence>
<evidence type="ECO:0000313" key="2">
    <source>
        <dbReference type="EMBL" id="KDN82192.1"/>
    </source>
</evidence>
<organism evidence="2 3">
    <name type="scientific">Kitasatospora cheerisanensis KCTC 2395</name>
    <dbReference type="NCBI Taxonomy" id="1348663"/>
    <lineage>
        <taxon>Bacteria</taxon>
        <taxon>Bacillati</taxon>
        <taxon>Actinomycetota</taxon>
        <taxon>Actinomycetes</taxon>
        <taxon>Kitasatosporales</taxon>
        <taxon>Streptomycetaceae</taxon>
        <taxon>Kitasatospora</taxon>
    </lineage>
</organism>
<dbReference type="EMBL" id="JNBY01000116">
    <property type="protein sequence ID" value="KDN82192.1"/>
    <property type="molecule type" value="Genomic_DNA"/>
</dbReference>
<dbReference type="Proteomes" id="UP000027178">
    <property type="component" value="Unassembled WGS sequence"/>
</dbReference>